<dbReference type="InterPro" id="IPR054222">
    <property type="entry name" value="DUF6942"/>
</dbReference>
<gene>
    <name evidence="1" type="ORF">L2737_03520</name>
</gene>
<protein>
    <recommendedName>
        <fullName evidence="3">Orphan protein</fullName>
    </recommendedName>
</protein>
<dbReference type="RefSeq" id="WP_248954789.1">
    <property type="nucleotide sequence ID" value="NZ_JAKIKU010000001.1"/>
</dbReference>
<evidence type="ECO:0000313" key="1">
    <source>
        <dbReference type="EMBL" id="MCL1044404.1"/>
    </source>
</evidence>
<keyword evidence="2" id="KW-1185">Reference proteome</keyword>
<dbReference type="Pfam" id="PF22098">
    <property type="entry name" value="DUF6942"/>
    <property type="match status" value="1"/>
</dbReference>
<proteinExistence type="predicted"/>
<organism evidence="1 2">
    <name type="scientific">Shewanella electrodiphila</name>
    <dbReference type="NCBI Taxonomy" id="934143"/>
    <lineage>
        <taxon>Bacteria</taxon>
        <taxon>Pseudomonadati</taxon>
        <taxon>Pseudomonadota</taxon>
        <taxon>Gammaproteobacteria</taxon>
        <taxon>Alteromonadales</taxon>
        <taxon>Shewanellaceae</taxon>
        <taxon>Shewanella</taxon>
    </lineage>
</organism>
<name>A0ABT0KKV0_9GAMM</name>
<dbReference type="Proteomes" id="UP001202134">
    <property type="component" value="Unassembled WGS sequence"/>
</dbReference>
<evidence type="ECO:0000313" key="2">
    <source>
        <dbReference type="Proteomes" id="UP001202134"/>
    </source>
</evidence>
<comment type="caution">
    <text evidence="1">The sequence shown here is derived from an EMBL/GenBank/DDBJ whole genome shotgun (WGS) entry which is preliminary data.</text>
</comment>
<dbReference type="EMBL" id="JAKIKU010000001">
    <property type="protein sequence ID" value="MCL1044404.1"/>
    <property type="molecule type" value="Genomic_DNA"/>
</dbReference>
<sequence length="192" mass="22054">MIELTDNNMTSNLSLENTQSTCIGNKNTDIAFYLPNPPTLPANIHYDNPHFIKQIIELNGNHWRKIVTIMAKIIAHSDSADAWRECREELFLPSTQKFTVKLLINHTTLNPDAKVHIICGQQALEELQQHALSKAESLNNFDINQAILHAKPIDEKQKIMAHKQVLITPYLDYRQFSNQQISVVRDYINKLL</sequence>
<reference evidence="1 2" key="1">
    <citation type="submission" date="2022-01" db="EMBL/GenBank/DDBJ databases">
        <title>Whole genome-based taxonomy of the Shewanellaceae.</title>
        <authorList>
            <person name="Martin-Rodriguez A.J."/>
        </authorList>
    </citation>
    <scope>NUCLEOTIDE SEQUENCE [LARGE SCALE GENOMIC DNA]</scope>
    <source>
        <strain evidence="1 2">DSM 24955</strain>
    </source>
</reference>
<evidence type="ECO:0008006" key="3">
    <source>
        <dbReference type="Google" id="ProtNLM"/>
    </source>
</evidence>
<accession>A0ABT0KKV0</accession>